<dbReference type="Proteomes" id="UP000724874">
    <property type="component" value="Unassembled WGS sequence"/>
</dbReference>
<dbReference type="InterPro" id="IPR011025">
    <property type="entry name" value="GproteinA_insert"/>
</dbReference>
<dbReference type="AlphaFoldDB" id="A0A9P5NTD5"/>
<feature type="binding site" evidence="4">
    <location>
        <begin position="41"/>
        <end position="46"/>
    </location>
    <ligand>
        <name>GTP</name>
        <dbReference type="ChEBI" id="CHEBI:37565"/>
    </ligand>
</feature>
<feature type="binding site" evidence="5">
    <location>
        <position position="45"/>
    </location>
    <ligand>
        <name>Mg(2+)</name>
        <dbReference type="ChEBI" id="CHEBI:18420"/>
    </ligand>
</feature>
<evidence type="ECO:0000256" key="1">
    <source>
        <dbReference type="ARBA" id="ARBA00022741"/>
    </source>
</evidence>
<dbReference type="PANTHER" id="PTHR10218:SF360">
    <property type="entry name" value="GUANINE NUCLEOTIDE-BINDING PROTEIN SUBUNIT ALPHA HOMOLOG"/>
    <property type="match status" value="1"/>
</dbReference>
<dbReference type="InterPro" id="IPR027417">
    <property type="entry name" value="P-loop_NTPase"/>
</dbReference>
<dbReference type="GO" id="GO:0005525">
    <property type="term" value="F:GTP binding"/>
    <property type="evidence" value="ECO:0007669"/>
    <property type="project" value="UniProtKB-KW"/>
</dbReference>
<evidence type="ECO:0000313" key="6">
    <source>
        <dbReference type="EMBL" id="KAF8907942.1"/>
    </source>
</evidence>
<dbReference type="GO" id="GO:0005737">
    <property type="term" value="C:cytoplasm"/>
    <property type="evidence" value="ECO:0007669"/>
    <property type="project" value="TreeGrafter"/>
</dbReference>
<feature type="binding site" evidence="4">
    <location>
        <begin position="236"/>
        <end position="242"/>
    </location>
    <ligand>
        <name>GTP</name>
        <dbReference type="ChEBI" id="CHEBI:37565"/>
    </ligand>
</feature>
<dbReference type="GO" id="GO:0046872">
    <property type="term" value="F:metal ion binding"/>
    <property type="evidence" value="ECO:0007669"/>
    <property type="project" value="UniProtKB-KW"/>
</dbReference>
<dbReference type="InterPro" id="IPR001019">
    <property type="entry name" value="Gprotein_alpha_su"/>
</dbReference>
<dbReference type="CDD" id="cd00066">
    <property type="entry name" value="G-alpha"/>
    <property type="match status" value="1"/>
</dbReference>
<evidence type="ECO:0000313" key="7">
    <source>
        <dbReference type="Proteomes" id="UP000724874"/>
    </source>
</evidence>
<keyword evidence="1 4" id="KW-0547">Nucleotide-binding</keyword>
<dbReference type="Pfam" id="PF00503">
    <property type="entry name" value="G-alpha"/>
    <property type="match status" value="1"/>
</dbReference>
<organism evidence="6 7">
    <name type="scientific">Gymnopilus junonius</name>
    <name type="common">Spectacular rustgill mushroom</name>
    <name type="synonym">Gymnopilus spectabilis subsp. junonius</name>
    <dbReference type="NCBI Taxonomy" id="109634"/>
    <lineage>
        <taxon>Eukaryota</taxon>
        <taxon>Fungi</taxon>
        <taxon>Dikarya</taxon>
        <taxon>Basidiomycota</taxon>
        <taxon>Agaricomycotina</taxon>
        <taxon>Agaricomycetes</taxon>
        <taxon>Agaricomycetidae</taxon>
        <taxon>Agaricales</taxon>
        <taxon>Agaricineae</taxon>
        <taxon>Hymenogastraceae</taxon>
        <taxon>Gymnopilus</taxon>
    </lineage>
</organism>
<keyword evidence="5" id="KW-0460">Magnesium</keyword>
<reference evidence="6" key="1">
    <citation type="submission" date="2020-11" db="EMBL/GenBank/DDBJ databases">
        <authorList>
            <consortium name="DOE Joint Genome Institute"/>
            <person name="Ahrendt S."/>
            <person name="Riley R."/>
            <person name="Andreopoulos W."/>
            <person name="LaButti K."/>
            <person name="Pangilinan J."/>
            <person name="Ruiz-duenas F.J."/>
            <person name="Barrasa J.M."/>
            <person name="Sanchez-Garcia M."/>
            <person name="Camarero S."/>
            <person name="Miyauchi S."/>
            <person name="Serrano A."/>
            <person name="Linde D."/>
            <person name="Babiker R."/>
            <person name="Drula E."/>
            <person name="Ayuso-Fernandez I."/>
            <person name="Pacheco R."/>
            <person name="Padilla G."/>
            <person name="Ferreira P."/>
            <person name="Barriuso J."/>
            <person name="Kellner H."/>
            <person name="Castanera R."/>
            <person name="Alfaro M."/>
            <person name="Ramirez L."/>
            <person name="Pisabarro A.G."/>
            <person name="Kuo A."/>
            <person name="Tritt A."/>
            <person name="Lipzen A."/>
            <person name="He G."/>
            <person name="Yan M."/>
            <person name="Ng V."/>
            <person name="Cullen D."/>
            <person name="Martin F."/>
            <person name="Rosso M.-N."/>
            <person name="Henrissat B."/>
            <person name="Hibbett D."/>
            <person name="Martinez A.T."/>
            <person name="Grigoriev I.V."/>
        </authorList>
    </citation>
    <scope>NUCLEOTIDE SEQUENCE</scope>
    <source>
        <strain evidence="6">AH 44721</strain>
    </source>
</reference>
<dbReference type="PANTHER" id="PTHR10218">
    <property type="entry name" value="GTP-BINDING PROTEIN ALPHA SUBUNIT"/>
    <property type="match status" value="1"/>
</dbReference>
<dbReference type="SMART" id="SM00275">
    <property type="entry name" value="G_alpha"/>
    <property type="match status" value="1"/>
</dbReference>
<evidence type="ECO:0000256" key="3">
    <source>
        <dbReference type="ARBA" id="ARBA00023224"/>
    </source>
</evidence>
<feature type="binding site" evidence="4">
    <location>
        <begin position="334"/>
        <end position="337"/>
    </location>
    <ligand>
        <name>GTP</name>
        <dbReference type="ChEBI" id="CHEBI:37565"/>
    </ligand>
</feature>
<keyword evidence="3" id="KW-0807">Transducer</keyword>
<evidence type="ECO:0000256" key="4">
    <source>
        <dbReference type="PIRSR" id="PIRSR601019-1"/>
    </source>
</evidence>
<keyword evidence="5" id="KW-0479">Metal-binding</keyword>
<keyword evidence="2 4" id="KW-0342">GTP-binding</keyword>
<gene>
    <name evidence="6" type="ORF">CPB84DRAFT_247484</name>
</gene>
<evidence type="ECO:0000256" key="5">
    <source>
        <dbReference type="PIRSR" id="PIRSR601019-2"/>
    </source>
</evidence>
<keyword evidence="7" id="KW-1185">Reference proteome</keyword>
<name>A0A9P5NTD5_GYMJU</name>
<dbReference type="GO" id="GO:0031683">
    <property type="term" value="F:G-protein beta/gamma-subunit complex binding"/>
    <property type="evidence" value="ECO:0007669"/>
    <property type="project" value="InterPro"/>
</dbReference>
<dbReference type="GO" id="GO:0003924">
    <property type="term" value="F:GTPase activity"/>
    <property type="evidence" value="ECO:0007669"/>
    <property type="project" value="InterPro"/>
</dbReference>
<dbReference type="OrthoDB" id="5817230at2759"/>
<dbReference type="Gene3D" id="3.40.50.300">
    <property type="entry name" value="P-loop containing nucleotide triphosphate hydrolases"/>
    <property type="match status" value="2"/>
</dbReference>
<dbReference type="GO" id="GO:0005834">
    <property type="term" value="C:heterotrimeric G-protein complex"/>
    <property type="evidence" value="ECO:0007669"/>
    <property type="project" value="TreeGrafter"/>
</dbReference>
<dbReference type="SUPFAM" id="SSF52540">
    <property type="entry name" value="P-loop containing nucleoside triphosphate hydrolases"/>
    <property type="match status" value="1"/>
</dbReference>
<dbReference type="EMBL" id="JADNYJ010000013">
    <property type="protein sequence ID" value="KAF8907942.1"/>
    <property type="molecule type" value="Genomic_DNA"/>
</dbReference>
<dbReference type="GO" id="GO:0001664">
    <property type="term" value="F:G protein-coupled receptor binding"/>
    <property type="evidence" value="ECO:0007669"/>
    <property type="project" value="TreeGrafter"/>
</dbReference>
<proteinExistence type="predicted"/>
<evidence type="ECO:0000256" key="2">
    <source>
        <dbReference type="ARBA" id="ARBA00023134"/>
    </source>
</evidence>
<sequence length="423" mass="48366">MSKEEAARISGKIDEEIKKESARQKDARRREIKVMLLGQAESGKSTLQKQFQLFYASKTLDVERRSWIPVVYYNILKALRMIFAELDYEMTTQSLDGPMNTQEVREELNSLRVRLLPLLALENTLASELSGGVSIAGGRTGAYVRLGWQSLLSSTLAMASDARRPELENRTRETTFLVARTLGLAVDDIDALWLHEAIQFYIKHRKIRLEDSSSYFLRHIQRIAEPEYVPSNDDILNVRLQTLGVMEHTFPITITGKSYDWKLYDVGGTRGQRNAWVPYFDDATAIIFLAPISAFDQYLEEDPKTNRIDDSLQLFTQICSNEFLKKAHLVVLLNKIDILRSKLDAGIKVRKYITSFGERANNFETVSDYFRSHFIQAHRRKGFPNRPLYVHFTAMLDTCAMQSIISNVAEGIMRKHIADAGLA</sequence>
<dbReference type="PROSITE" id="PS51882">
    <property type="entry name" value="G_ALPHA"/>
    <property type="match status" value="1"/>
</dbReference>
<feature type="binding site" evidence="4">
    <location>
        <begin position="211"/>
        <end position="212"/>
    </location>
    <ligand>
        <name>GTP</name>
        <dbReference type="ChEBI" id="CHEBI:37565"/>
    </ligand>
</feature>
<comment type="caution">
    <text evidence="6">The sequence shown here is derived from an EMBL/GenBank/DDBJ whole genome shotgun (WGS) entry which is preliminary data.</text>
</comment>
<dbReference type="FunFam" id="3.40.50.300:FF:000720">
    <property type="entry name" value="Guanine nucleotide-binding protein G(k) subunit alpha"/>
    <property type="match status" value="1"/>
</dbReference>
<dbReference type="SUPFAM" id="SSF47895">
    <property type="entry name" value="Transducin (alpha subunit), insertion domain"/>
    <property type="match status" value="1"/>
</dbReference>
<accession>A0A9P5NTD5</accession>
<dbReference type="PRINTS" id="PR00318">
    <property type="entry name" value="GPROTEINA"/>
</dbReference>
<protein>
    <submittedName>
        <fullName evidence="6">G-protein alpha subunit</fullName>
    </submittedName>
</protein>
<dbReference type="GO" id="GO:0007188">
    <property type="term" value="P:adenylate cyclase-modulating G protein-coupled receptor signaling pathway"/>
    <property type="evidence" value="ECO:0007669"/>
    <property type="project" value="TreeGrafter"/>
</dbReference>
<feature type="binding site" evidence="5">
    <location>
        <position position="242"/>
    </location>
    <ligand>
        <name>Mg(2+)</name>
        <dbReference type="ChEBI" id="CHEBI:18420"/>
    </ligand>
</feature>